<protein>
    <submittedName>
        <fullName evidence="1">Uncharacterized protein</fullName>
    </submittedName>
</protein>
<sequence length="91" mass="10501">MFIVLFLHFCHELQLSGMVVLNTTHPATAKTFDPERHAVQLVNKCPRFPRRAITLLQMQMVINNIINIFLQSMKNCTVNMGLWCDGVKSRK</sequence>
<name>A0A0H8L4Y6_SHISO</name>
<accession>A0A0H8L4Y6</accession>
<gene>
    <name evidence="1" type="ORF">BZ172_18760</name>
</gene>
<dbReference type="AlphaFoldDB" id="A0A0H8L4Y6"/>
<evidence type="ECO:0000313" key="1">
    <source>
        <dbReference type="EMBL" id="ARS07142.1"/>
    </source>
</evidence>
<organism evidence="1 2">
    <name type="scientific">Shigella sonnei</name>
    <dbReference type="NCBI Taxonomy" id="624"/>
    <lineage>
        <taxon>Bacteria</taxon>
        <taxon>Pseudomonadati</taxon>
        <taxon>Pseudomonadota</taxon>
        <taxon>Gammaproteobacteria</taxon>
        <taxon>Enterobacterales</taxon>
        <taxon>Enterobacteriaceae</taxon>
        <taxon>Shigella</taxon>
    </lineage>
</organism>
<proteinExistence type="predicted"/>
<dbReference type="EMBL" id="CP019689">
    <property type="protein sequence ID" value="ARS07142.1"/>
    <property type="molecule type" value="Genomic_DNA"/>
</dbReference>
<evidence type="ECO:0000313" key="2">
    <source>
        <dbReference type="Proteomes" id="UP000194501"/>
    </source>
</evidence>
<dbReference type="Proteomes" id="UP000194501">
    <property type="component" value="Chromosome"/>
</dbReference>
<reference evidence="1 2" key="1">
    <citation type="submission" date="2017-02" db="EMBL/GenBank/DDBJ databases">
        <authorList>
            <person name="Svab D."/>
            <person name="Balint B."/>
            <person name="Maroti G."/>
            <person name="Vasarhelyi B."/>
            <person name="Horvath B."/>
            <person name="Toth I."/>
        </authorList>
    </citation>
    <scope>NUCLEOTIDE SEQUENCE [LARGE SCALE GENOMIC DNA]</scope>
    <source>
        <strain evidence="1">75/02</strain>
    </source>
</reference>